<name>A0A223KSH8_9BACI</name>
<dbReference type="InterPro" id="IPR047817">
    <property type="entry name" value="ABC2_TM_bact-type"/>
</dbReference>
<dbReference type="Pfam" id="PF12698">
    <property type="entry name" value="ABC2_membrane_3"/>
    <property type="match status" value="1"/>
</dbReference>
<dbReference type="AlphaFoldDB" id="A0A223KSH8"/>
<feature type="transmembrane region" description="Helical" evidence="8">
    <location>
        <begin position="12"/>
        <end position="33"/>
    </location>
</feature>
<dbReference type="InterPro" id="IPR013525">
    <property type="entry name" value="ABC2_TM"/>
</dbReference>
<gene>
    <name evidence="10" type="ORF">BC6307_14390</name>
</gene>
<keyword evidence="11" id="KW-1185">Reference proteome</keyword>
<evidence type="ECO:0000256" key="7">
    <source>
        <dbReference type="ARBA" id="ARBA00023136"/>
    </source>
</evidence>
<organism evidence="10 11">
    <name type="scientific">Sutcliffiella cohnii</name>
    <dbReference type="NCBI Taxonomy" id="33932"/>
    <lineage>
        <taxon>Bacteria</taxon>
        <taxon>Bacillati</taxon>
        <taxon>Bacillota</taxon>
        <taxon>Bacilli</taxon>
        <taxon>Bacillales</taxon>
        <taxon>Bacillaceae</taxon>
        <taxon>Sutcliffiella</taxon>
    </lineage>
</organism>
<dbReference type="GO" id="GO:0140359">
    <property type="term" value="F:ABC-type transporter activity"/>
    <property type="evidence" value="ECO:0007669"/>
    <property type="project" value="InterPro"/>
</dbReference>
<evidence type="ECO:0000256" key="3">
    <source>
        <dbReference type="ARBA" id="ARBA00022448"/>
    </source>
</evidence>
<protein>
    <recommendedName>
        <fullName evidence="9">ABC transmembrane type-2 domain-containing protein</fullName>
    </recommendedName>
</protein>
<feature type="transmembrane region" description="Helical" evidence="8">
    <location>
        <begin position="175"/>
        <end position="195"/>
    </location>
</feature>
<dbReference type="GO" id="GO:0005886">
    <property type="term" value="C:plasma membrane"/>
    <property type="evidence" value="ECO:0007669"/>
    <property type="project" value="UniProtKB-SubCell"/>
</dbReference>
<feature type="transmembrane region" description="Helical" evidence="8">
    <location>
        <begin position="216"/>
        <end position="243"/>
    </location>
</feature>
<dbReference type="KEGG" id="bcoh:BC6307_14390"/>
<comment type="subcellular location">
    <subcellularLocation>
        <location evidence="1">Cell membrane</location>
        <topology evidence="1">Multi-pass membrane protein</topology>
    </subcellularLocation>
</comment>
<evidence type="ECO:0000256" key="5">
    <source>
        <dbReference type="ARBA" id="ARBA00022692"/>
    </source>
</evidence>
<keyword evidence="5 8" id="KW-0812">Transmembrane</keyword>
<reference evidence="10 11" key="1">
    <citation type="submission" date="2016-12" db="EMBL/GenBank/DDBJ databases">
        <title>The whole genome sequencing and assembly of Bacillus cohnii DSM 6307T strain.</title>
        <authorList>
            <person name="Lee Y.-J."/>
            <person name="Yi H."/>
            <person name="Bahn Y.-S."/>
            <person name="Kim J.F."/>
            <person name="Lee D.-W."/>
        </authorList>
    </citation>
    <scope>NUCLEOTIDE SEQUENCE [LARGE SCALE GENOMIC DNA]</scope>
    <source>
        <strain evidence="10 11">DSM 6307</strain>
    </source>
</reference>
<evidence type="ECO:0000313" key="11">
    <source>
        <dbReference type="Proteomes" id="UP000215224"/>
    </source>
</evidence>
<keyword evidence="4" id="KW-1003">Cell membrane</keyword>
<keyword evidence="7 8" id="KW-0472">Membrane</keyword>
<dbReference type="RefSeq" id="WP_066413077.1">
    <property type="nucleotide sequence ID" value="NZ_CP018866.1"/>
</dbReference>
<accession>A0A223KSH8</accession>
<comment type="similarity">
    <text evidence="2">Belongs to the ABC-2 integral membrane protein family.</text>
</comment>
<sequence>MYAIIKNHIQHIIHQPFTVIGMILLTILFGSILGSSQLQSGSQKIIPTYSTELSTEELLEIVPLLNNTGDYLLEVTSREKVEELLNENSIDLAVNLKRDSFTITTGAQTSEVMLLEAHLYSNLIKVSTVLNAANQLNKAPNEIMNQLEQSKALYPIQETSFNKDDFIYDQSLQSLFGFSLFFVFYTVTFTVSAIVQQKSEGIWNRVLLSPLSKMQMYLGHIVFSLMLGYLQLFIIFNVFQYGLGVDFYGGFTKSLLVIIPFLFAITSLGVLISAFVKNPRQLNALIPLLAVSMAMIGGAYWPIEIVQSEIMMALSKVVPLFYGMEMLKGATYLNWSFDQFLLPTSILFTFGVICMGIGLNIMERKAV</sequence>
<dbReference type="EMBL" id="CP018866">
    <property type="protein sequence ID" value="AST92396.1"/>
    <property type="molecule type" value="Genomic_DNA"/>
</dbReference>
<evidence type="ECO:0000256" key="8">
    <source>
        <dbReference type="SAM" id="Phobius"/>
    </source>
</evidence>
<dbReference type="PANTHER" id="PTHR30294:SF29">
    <property type="entry name" value="MULTIDRUG ABC TRANSPORTER PERMEASE YBHS-RELATED"/>
    <property type="match status" value="1"/>
</dbReference>
<keyword evidence="3" id="KW-0813">Transport</keyword>
<evidence type="ECO:0000256" key="6">
    <source>
        <dbReference type="ARBA" id="ARBA00022989"/>
    </source>
</evidence>
<evidence type="ECO:0000256" key="4">
    <source>
        <dbReference type="ARBA" id="ARBA00022475"/>
    </source>
</evidence>
<dbReference type="Proteomes" id="UP000215224">
    <property type="component" value="Chromosome"/>
</dbReference>
<evidence type="ECO:0000313" key="10">
    <source>
        <dbReference type="EMBL" id="AST92396.1"/>
    </source>
</evidence>
<proteinExistence type="inferred from homology"/>
<evidence type="ECO:0000256" key="2">
    <source>
        <dbReference type="ARBA" id="ARBA00007783"/>
    </source>
</evidence>
<dbReference type="InterPro" id="IPR051449">
    <property type="entry name" value="ABC-2_transporter_component"/>
</dbReference>
<feature type="transmembrane region" description="Helical" evidence="8">
    <location>
        <begin position="340"/>
        <end position="362"/>
    </location>
</feature>
<feature type="domain" description="ABC transmembrane type-2" evidence="9">
    <location>
        <begin position="133"/>
        <end position="365"/>
    </location>
</feature>
<dbReference type="PANTHER" id="PTHR30294">
    <property type="entry name" value="MEMBRANE COMPONENT OF ABC TRANSPORTER YHHJ-RELATED"/>
    <property type="match status" value="1"/>
</dbReference>
<evidence type="ECO:0000259" key="9">
    <source>
        <dbReference type="PROSITE" id="PS51012"/>
    </source>
</evidence>
<keyword evidence="6 8" id="KW-1133">Transmembrane helix</keyword>
<dbReference type="STRING" id="1314751.GCA_001591425_01062"/>
<feature type="transmembrane region" description="Helical" evidence="8">
    <location>
        <begin position="255"/>
        <end position="275"/>
    </location>
</feature>
<feature type="transmembrane region" description="Helical" evidence="8">
    <location>
        <begin position="282"/>
        <end position="303"/>
    </location>
</feature>
<dbReference type="PROSITE" id="PS51012">
    <property type="entry name" value="ABC_TM2"/>
    <property type="match status" value="1"/>
</dbReference>
<evidence type="ECO:0000256" key="1">
    <source>
        <dbReference type="ARBA" id="ARBA00004651"/>
    </source>
</evidence>